<accession>X1LL81</accession>
<reference evidence="2" key="1">
    <citation type="journal article" date="2014" name="Front. Microbiol.">
        <title>High frequency of phylogenetically diverse reductive dehalogenase-homologous genes in deep subseafloor sedimentary metagenomes.</title>
        <authorList>
            <person name="Kawai M."/>
            <person name="Futagami T."/>
            <person name="Toyoda A."/>
            <person name="Takaki Y."/>
            <person name="Nishi S."/>
            <person name="Hori S."/>
            <person name="Arai W."/>
            <person name="Tsubouchi T."/>
            <person name="Morono Y."/>
            <person name="Uchiyama I."/>
            <person name="Ito T."/>
            <person name="Fujiyama A."/>
            <person name="Inagaki F."/>
            <person name="Takami H."/>
        </authorList>
    </citation>
    <scope>NUCLEOTIDE SEQUENCE</scope>
    <source>
        <strain evidence="2">Expedition CK06-06</strain>
    </source>
</reference>
<comment type="caution">
    <text evidence="2">The sequence shown here is derived from an EMBL/GenBank/DDBJ whole genome shotgun (WGS) entry which is preliminary data.</text>
</comment>
<dbReference type="PROSITE" id="PS50125">
    <property type="entry name" value="GUANYLATE_CYCLASE_2"/>
    <property type="match status" value="1"/>
</dbReference>
<evidence type="ECO:0000313" key="2">
    <source>
        <dbReference type="EMBL" id="GAI06586.1"/>
    </source>
</evidence>
<dbReference type="Gene3D" id="3.30.70.1230">
    <property type="entry name" value="Nucleotide cyclase"/>
    <property type="match status" value="1"/>
</dbReference>
<proteinExistence type="predicted"/>
<dbReference type="InterPro" id="IPR001054">
    <property type="entry name" value="A/G_cyclase"/>
</dbReference>
<evidence type="ECO:0000259" key="1">
    <source>
        <dbReference type="PROSITE" id="PS50125"/>
    </source>
</evidence>
<dbReference type="CDD" id="cd07302">
    <property type="entry name" value="CHD"/>
    <property type="match status" value="1"/>
</dbReference>
<dbReference type="GO" id="GO:0009190">
    <property type="term" value="P:cyclic nucleotide biosynthetic process"/>
    <property type="evidence" value="ECO:0007669"/>
    <property type="project" value="InterPro"/>
</dbReference>
<organism evidence="2">
    <name type="scientific">marine sediment metagenome</name>
    <dbReference type="NCBI Taxonomy" id="412755"/>
    <lineage>
        <taxon>unclassified sequences</taxon>
        <taxon>metagenomes</taxon>
        <taxon>ecological metagenomes</taxon>
    </lineage>
</organism>
<dbReference type="SUPFAM" id="SSF55073">
    <property type="entry name" value="Nucleotide cyclase"/>
    <property type="match status" value="1"/>
</dbReference>
<dbReference type="AlphaFoldDB" id="X1LL81"/>
<name>X1LL81_9ZZZZ</name>
<dbReference type="InterPro" id="IPR029787">
    <property type="entry name" value="Nucleotide_cyclase"/>
</dbReference>
<feature type="domain" description="Guanylate cyclase" evidence="1">
    <location>
        <begin position="53"/>
        <end position="179"/>
    </location>
</feature>
<gene>
    <name evidence="2" type="ORF">S06H3_12261</name>
</gene>
<sequence length="250" mass="27624">MFGKKEVFEWLSHRAGVKRLDKMPLIDVTKALELNKPSRSFIDSFGKHDIWGFAGFIDLVDFSKQVMGLPNKAMSDYLAPFLKGLVDLVNSHYGLVDKTIGDEVMFILPDMEEDGGVPAVLEMGQLLGGIYDLQKQLGEKYSFRIGLAYGGLYIDQVCGVGYSEWTTVGEVVNLAKRLHILKELKDLGGVKGAFGVLCHEQYAMEYFESILSIIAGVASRMTHKILKDPVTNLKGVSAARCALLVPKSED</sequence>
<dbReference type="EMBL" id="BARV01006008">
    <property type="protein sequence ID" value="GAI06586.1"/>
    <property type="molecule type" value="Genomic_DNA"/>
</dbReference>
<dbReference type="GO" id="GO:0035556">
    <property type="term" value="P:intracellular signal transduction"/>
    <property type="evidence" value="ECO:0007669"/>
    <property type="project" value="InterPro"/>
</dbReference>
<protein>
    <recommendedName>
        <fullName evidence="1">Guanylate cyclase domain-containing protein</fullName>
    </recommendedName>
</protein>